<feature type="compositionally biased region" description="Low complexity" evidence="1">
    <location>
        <begin position="367"/>
        <end position="377"/>
    </location>
</feature>
<feature type="region of interest" description="Disordered" evidence="1">
    <location>
        <begin position="367"/>
        <end position="428"/>
    </location>
</feature>
<gene>
    <name evidence="3" type="ORF">JOD49_003650</name>
</gene>
<dbReference type="EMBL" id="JAFBBO010000001">
    <property type="protein sequence ID" value="MBM7480730.1"/>
    <property type="molecule type" value="Genomic_DNA"/>
</dbReference>
<reference evidence="3 4" key="1">
    <citation type="submission" date="2021-01" db="EMBL/GenBank/DDBJ databases">
        <title>Sequencing the genomes of 1000 actinobacteria strains.</title>
        <authorList>
            <person name="Klenk H.-P."/>
        </authorList>
    </citation>
    <scope>NUCLEOTIDE SEQUENCE [LARGE SCALE GENOMIC DNA]</scope>
    <source>
        <strain evidence="3 4">DSM 46000</strain>
    </source>
</reference>
<proteinExistence type="predicted"/>
<organism evidence="3 4">
    <name type="scientific">Oerskovia jenensis</name>
    <dbReference type="NCBI Taxonomy" id="162169"/>
    <lineage>
        <taxon>Bacteria</taxon>
        <taxon>Bacillati</taxon>
        <taxon>Actinomycetota</taxon>
        <taxon>Actinomycetes</taxon>
        <taxon>Micrococcales</taxon>
        <taxon>Cellulomonadaceae</taxon>
        <taxon>Oerskovia</taxon>
    </lineage>
</organism>
<evidence type="ECO:0008006" key="5">
    <source>
        <dbReference type="Google" id="ProtNLM"/>
    </source>
</evidence>
<dbReference type="Proteomes" id="UP000698059">
    <property type="component" value="Unassembled WGS sequence"/>
</dbReference>
<evidence type="ECO:0000313" key="4">
    <source>
        <dbReference type="Proteomes" id="UP000698059"/>
    </source>
</evidence>
<accession>A0ABS2LJW8</accession>
<comment type="caution">
    <text evidence="3">The sequence shown here is derived from an EMBL/GenBank/DDBJ whole genome shotgun (WGS) entry which is preliminary data.</text>
</comment>
<keyword evidence="4" id="KW-1185">Reference proteome</keyword>
<dbReference type="RefSeq" id="WP_205308454.1">
    <property type="nucleotide sequence ID" value="NZ_BAAAVF010000001.1"/>
</dbReference>
<keyword evidence="2" id="KW-1133">Transmembrane helix</keyword>
<sequence length="428" mass="43438">MVSKDMKKARETGPRSARRPAAGRVRGLASLGVLALALMGVVGSAQATAPDPGGIRFSVTTASVDGPDDRRIFDFVAEPGAQIQDQVAVSNHGAAPVTFAMVTNDGIFTPTGSFDIRTSDQEPQDSGGWFEVQPSVEVPAGETVIVPFTITVPENVTPGDHPAGIVATVTTASSAAGPGVGVESRVGVRVNLRVPGEVVPSIALDQVTATYTPSWNPFAPGDVRVSYEVTNDGNLRVGGDQSIAASGPFGIGASTVDRGVEGIKELIPGTSRSTAVTIGGIWPVGPVTTEVVVTPALVATEGEAGGALDVPAADLRPVTVTVTTWAIPWVHLLLVAMVVLVVIGVRDNRRRRKQRLEALLASARAEGRAAAAGEPTPGGAPAPAAPATPTVPTPEDDPAPVPAGTEARDGSDAEAEPAQGGRAPSSGG</sequence>
<feature type="compositionally biased region" description="Pro residues" evidence="1">
    <location>
        <begin position="378"/>
        <end position="392"/>
    </location>
</feature>
<evidence type="ECO:0000256" key="1">
    <source>
        <dbReference type="SAM" id="MobiDB-lite"/>
    </source>
</evidence>
<feature type="transmembrane region" description="Helical" evidence="2">
    <location>
        <begin position="325"/>
        <end position="345"/>
    </location>
</feature>
<name>A0ABS2LJW8_9CELL</name>
<protein>
    <recommendedName>
        <fullName evidence="5">DUF916 domain-containing protein</fullName>
    </recommendedName>
</protein>
<keyword evidence="2" id="KW-0812">Transmembrane</keyword>
<keyword evidence="2" id="KW-0472">Membrane</keyword>
<feature type="region of interest" description="Disordered" evidence="1">
    <location>
        <begin position="1"/>
        <end position="22"/>
    </location>
</feature>
<evidence type="ECO:0000256" key="2">
    <source>
        <dbReference type="SAM" id="Phobius"/>
    </source>
</evidence>
<feature type="compositionally biased region" description="Basic and acidic residues" evidence="1">
    <location>
        <begin position="1"/>
        <end position="13"/>
    </location>
</feature>
<evidence type="ECO:0000313" key="3">
    <source>
        <dbReference type="EMBL" id="MBM7480730.1"/>
    </source>
</evidence>